<feature type="compositionally biased region" description="Polar residues" evidence="3">
    <location>
        <begin position="1"/>
        <end position="13"/>
    </location>
</feature>
<dbReference type="Proteomes" id="UP000249091">
    <property type="component" value="Chromosome 1"/>
</dbReference>
<gene>
    <name evidence="5" type="primary">fabG_9</name>
    <name evidence="5" type="ORF">NCTC10994_02303</name>
</gene>
<evidence type="ECO:0000256" key="1">
    <source>
        <dbReference type="ARBA" id="ARBA00006484"/>
    </source>
</evidence>
<dbReference type="SMART" id="SM00822">
    <property type="entry name" value="PKS_KR"/>
    <property type="match status" value="1"/>
</dbReference>
<dbReference type="GO" id="GO:0004316">
    <property type="term" value="F:3-oxoacyl-[acyl-carrier-protein] reductase (NADPH) activity"/>
    <property type="evidence" value="ECO:0007669"/>
    <property type="project" value="UniProtKB-EC"/>
</dbReference>
<dbReference type="AlphaFoldDB" id="A0A2X4U0J2"/>
<reference evidence="5 6" key="1">
    <citation type="submission" date="2018-06" db="EMBL/GenBank/DDBJ databases">
        <authorList>
            <consortium name="Pathogen Informatics"/>
            <person name="Doyle S."/>
        </authorList>
    </citation>
    <scope>NUCLEOTIDE SEQUENCE [LARGE SCALE GENOMIC DNA]</scope>
    <source>
        <strain evidence="5 6">NCTC10994</strain>
    </source>
</reference>
<keyword evidence="2 5" id="KW-0560">Oxidoreductase</keyword>
<dbReference type="KEGG" id="rcr:NCTC10994_02303"/>
<evidence type="ECO:0000256" key="2">
    <source>
        <dbReference type="ARBA" id="ARBA00023002"/>
    </source>
</evidence>
<feature type="compositionally biased region" description="Low complexity" evidence="3">
    <location>
        <begin position="14"/>
        <end position="29"/>
    </location>
</feature>
<dbReference type="EC" id="1.1.1.100" evidence="5"/>
<evidence type="ECO:0000313" key="5">
    <source>
        <dbReference type="EMBL" id="SQI32703.1"/>
    </source>
</evidence>
<evidence type="ECO:0000256" key="3">
    <source>
        <dbReference type="SAM" id="MobiDB-lite"/>
    </source>
</evidence>
<evidence type="ECO:0000313" key="6">
    <source>
        <dbReference type="Proteomes" id="UP000249091"/>
    </source>
</evidence>
<dbReference type="Gene3D" id="3.40.50.720">
    <property type="entry name" value="NAD(P)-binding Rossmann-like Domain"/>
    <property type="match status" value="1"/>
</dbReference>
<comment type="similarity">
    <text evidence="1">Belongs to the short-chain dehydrogenases/reductases (SDR) family.</text>
</comment>
<name>A0A2X4U0J2_9NOCA</name>
<evidence type="ECO:0000259" key="4">
    <source>
        <dbReference type="SMART" id="SM00822"/>
    </source>
</evidence>
<protein>
    <submittedName>
        <fullName evidence="5">Short chain dehydrogenase</fullName>
        <ecNumber evidence="5">1.1.1.100</ecNumber>
    </submittedName>
</protein>
<dbReference type="PRINTS" id="PR00081">
    <property type="entry name" value="GDHRDH"/>
</dbReference>
<sequence length="323" mass="33515">MKETASVHNSTDVQNATTTENAATQNTAEGNSATGGWFAERAGLTGTVAVITGGAGGLGEAIVRDLATNGVRPAVLDIDRKAVDALDASLRESGVDALVRHGDARDPETLEALFGAVDERWGRLDILVNIVGGTFRSPFVDTKPKGWDALLRTNLSHVLHACSLAVPRMQNGGRGGSIVNLTTIEAHRAAPGFAVYSAAKAAVEQFARTLAVEVAPDGIRVNNVAPDFVPTPNLEQLAVGEHALADPRSAGIAIPMGRVGHVHDVSNCVVFLASGLSSFITGTTLHPDGGTLASSGWFNWPGTGWANYAPDSVLVRASSVLGE</sequence>
<dbReference type="InterPro" id="IPR057326">
    <property type="entry name" value="KR_dom"/>
</dbReference>
<dbReference type="PANTHER" id="PTHR43639">
    <property type="entry name" value="OXIDOREDUCTASE, SHORT-CHAIN DEHYDROGENASE/REDUCTASE FAMILY (AFU_ORTHOLOGUE AFUA_5G02870)"/>
    <property type="match status" value="1"/>
</dbReference>
<keyword evidence="6" id="KW-1185">Reference proteome</keyword>
<dbReference type="SUPFAM" id="SSF51735">
    <property type="entry name" value="NAD(P)-binding Rossmann-fold domains"/>
    <property type="match status" value="1"/>
</dbReference>
<dbReference type="CDD" id="cd05233">
    <property type="entry name" value="SDR_c"/>
    <property type="match status" value="1"/>
</dbReference>
<feature type="domain" description="Ketoreductase" evidence="4">
    <location>
        <begin position="47"/>
        <end position="242"/>
    </location>
</feature>
<dbReference type="PRINTS" id="PR00080">
    <property type="entry name" value="SDRFAMILY"/>
</dbReference>
<organism evidence="5 6">
    <name type="scientific">Rhodococcus coprophilus</name>
    <dbReference type="NCBI Taxonomy" id="38310"/>
    <lineage>
        <taxon>Bacteria</taxon>
        <taxon>Bacillati</taxon>
        <taxon>Actinomycetota</taxon>
        <taxon>Actinomycetes</taxon>
        <taxon>Mycobacteriales</taxon>
        <taxon>Nocardiaceae</taxon>
        <taxon>Rhodococcus</taxon>
    </lineage>
</organism>
<dbReference type="PANTHER" id="PTHR43639:SF1">
    <property type="entry name" value="SHORT-CHAIN DEHYDROGENASE_REDUCTASE FAMILY PROTEIN"/>
    <property type="match status" value="1"/>
</dbReference>
<dbReference type="InterPro" id="IPR036291">
    <property type="entry name" value="NAD(P)-bd_dom_sf"/>
</dbReference>
<dbReference type="EMBL" id="LS483468">
    <property type="protein sequence ID" value="SQI32703.1"/>
    <property type="molecule type" value="Genomic_DNA"/>
</dbReference>
<dbReference type="Pfam" id="PF13561">
    <property type="entry name" value="adh_short_C2"/>
    <property type="match status" value="1"/>
</dbReference>
<dbReference type="FunFam" id="3.40.50.720:FF:000084">
    <property type="entry name" value="Short-chain dehydrogenase reductase"/>
    <property type="match status" value="1"/>
</dbReference>
<proteinExistence type="inferred from homology"/>
<dbReference type="InterPro" id="IPR002347">
    <property type="entry name" value="SDR_fam"/>
</dbReference>
<feature type="region of interest" description="Disordered" evidence="3">
    <location>
        <begin position="1"/>
        <end position="35"/>
    </location>
</feature>
<dbReference type="STRING" id="1219011.GCA_001895045_04080"/>
<accession>A0A2X4U0J2</accession>